<feature type="region of interest" description="Disordered" evidence="1">
    <location>
        <begin position="1"/>
        <end position="49"/>
    </location>
</feature>
<comment type="caution">
    <text evidence="2">The sequence shown here is derived from an EMBL/GenBank/DDBJ whole genome shotgun (WGS) entry which is preliminary data.</text>
</comment>
<proteinExistence type="predicted"/>
<reference evidence="2 3" key="1">
    <citation type="submission" date="2022-03" db="EMBL/GenBank/DDBJ databases">
        <authorList>
            <person name="Brunel B."/>
        </authorList>
    </citation>
    <scope>NUCLEOTIDE SEQUENCE [LARGE SCALE GENOMIC DNA]</scope>
    <source>
        <strain evidence="2">STM5069sample</strain>
    </source>
</reference>
<evidence type="ECO:0000313" key="3">
    <source>
        <dbReference type="Proteomes" id="UP001153050"/>
    </source>
</evidence>
<gene>
    <name evidence="2" type="ORF">MES5069_60065</name>
</gene>
<evidence type="ECO:0000313" key="2">
    <source>
        <dbReference type="EMBL" id="CAH2407421.1"/>
    </source>
</evidence>
<protein>
    <submittedName>
        <fullName evidence="2">Uncharacterized protein</fullName>
    </submittedName>
</protein>
<organism evidence="2 3">
    <name type="scientific">Mesorhizobium escarrei</name>
    <dbReference type="NCBI Taxonomy" id="666018"/>
    <lineage>
        <taxon>Bacteria</taxon>
        <taxon>Pseudomonadati</taxon>
        <taxon>Pseudomonadota</taxon>
        <taxon>Alphaproteobacteria</taxon>
        <taxon>Hyphomicrobiales</taxon>
        <taxon>Phyllobacteriaceae</taxon>
        <taxon>Mesorhizobium</taxon>
    </lineage>
</organism>
<dbReference type="Proteomes" id="UP001153050">
    <property type="component" value="Unassembled WGS sequence"/>
</dbReference>
<feature type="region of interest" description="Disordered" evidence="1">
    <location>
        <begin position="90"/>
        <end position="113"/>
    </location>
</feature>
<name>A0ABN8KCW0_9HYPH</name>
<sequence>MGCRRGDHAAGRDRRSDHRAAFGHRGRGQLSCQLRPYGRTHRPPGRRGVERQWQGRLTLELGDSQAAEHKETASGNDPDAVLLRTVFVGGETAGPPHMPPTLDSLGGRMVRTR</sequence>
<accession>A0ABN8KCW0</accession>
<dbReference type="EMBL" id="CAKXZT010000157">
    <property type="protein sequence ID" value="CAH2407421.1"/>
    <property type="molecule type" value="Genomic_DNA"/>
</dbReference>
<evidence type="ECO:0000256" key="1">
    <source>
        <dbReference type="SAM" id="MobiDB-lite"/>
    </source>
</evidence>
<feature type="compositionally biased region" description="Basic and acidic residues" evidence="1">
    <location>
        <begin position="1"/>
        <end position="20"/>
    </location>
</feature>
<keyword evidence="3" id="KW-1185">Reference proteome</keyword>